<evidence type="ECO:0000259" key="1">
    <source>
        <dbReference type="Pfam" id="PF20612"/>
    </source>
</evidence>
<proteinExistence type="predicted"/>
<dbReference type="EMBL" id="AGXC01000002">
    <property type="protein sequence ID" value="EMZ41923.1"/>
    <property type="molecule type" value="Genomic_DNA"/>
</dbReference>
<accession>N2BTR7</accession>
<dbReference type="InterPro" id="IPR046749">
    <property type="entry name" value="SHOCT_2"/>
</dbReference>
<name>N2BTR7_9ACTN</name>
<comment type="caution">
    <text evidence="2">The sequence shown here is derived from an EMBL/GenBank/DDBJ whole genome shotgun (WGS) entry which is preliminary data.</text>
</comment>
<dbReference type="AlphaFoldDB" id="N2BTR7"/>
<dbReference type="HOGENOM" id="CLU_179778_2_0_11"/>
<protein>
    <recommendedName>
        <fullName evidence="1">SHOCT-like domain-containing protein</fullName>
    </recommendedName>
</protein>
<dbReference type="RefSeq" id="WP_002563672.1">
    <property type="nucleotide sequence ID" value="NZ_KB822533.1"/>
</dbReference>
<dbReference type="PATRIC" id="fig|997872.3.peg.900"/>
<feature type="domain" description="SHOCT-like" evidence="1">
    <location>
        <begin position="1"/>
        <end position="53"/>
    </location>
</feature>
<reference evidence="2 3" key="1">
    <citation type="submission" date="2013-03" db="EMBL/GenBank/DDBJ databases">
        <title>The Genome Sequence of Atopobium minutum 10063974.</title>
        <authorList>
            <consortium name="The Broad Institute Genome Sequencing Platform"/>
            <person name="Earl A."/>
            <person name="Ward D."/>
            <person name="Feldgarden M."/>
            <person name="Gevers D."/>
            <person name="Lambert T."/>
            <person name="Marvaud J.-C."/>
            <person name="Courvalin P."/>
            <person name="Walker B."/>
            <person name="Young S.K."/>
            <person name="Zeng Q."/>
            <person name="Gargeya S."/>
            <person name="Fitzgerald M."/>
            <person name="Haas B."/>
            <person name="Abouelleil A."/>
            <person name="Alvarado L."/>
            <person name="Arachchi H.M."/>
            <person name="Berlin A.M."/>
            <person name="Chapman S.B."/>
            <person name="Dewar J."/>
            <person name="Goldberg J."/>
            <person name="Griggs A."/>
            <person name="Gujja S."/>
            <person name="Hansen M."/>
            <person name="Howarth C."/>
            <person name="Imamovic A."/>
            <person name="Larimer J."/>
            <person name="McCowan C."/>
            <person name="Murphy C."/>
            <person name="Neiman D."/>
            <person name="Pearson M."/>
            <person name="Priest M."/>
            <person name="Roberts A."/>
            <person name="Saif S."/>
            <person name="Shea T."/>
            <person name="Sisk P."/>
            <person name="Sykes S."/>
            <person name="Wortman J."/>
            <person name="Nusbaum C."/>
            <person name="Birren B."/>
        </authorList>
    </citation>
    <scope>NUCLEOTIDE SEQUENCE [LARGE SCALE GENOMIC DNA]</scope>
    <source>
        <strain evidence="2 3">10063974</strain>
    </source>
</reference>
<dbReference type="Pfam" id="PF20612">
    <property type="entry name" value="SHOCT_2"/>
    <property type="match status" value="1"/>
</dbReference>
<organism evidence="2 3">
    <name type="scientific">Atopobium minutum 10063974</name>
    <dbReference type="NCBI Taxonomy" id="997872"/>
    <lineage>
        <taxon>Bacteria</taxon>
        <taxon>Bacillati</taxon>
        <taxon>Actinomycetota</taxon>
        <taxon>Coriobacteriia</taxon>
        <taxon>Coriobacteriales</taxon>
        <taxon>Atopobiaceae</taxon>
        <taxon>Atopobium</taxon>
    </lineage>
</organism>
<sequence length="56" mass="6556">MNKAELKREARYIGAIEMAKTLLENGTITEDDYERFAETMKEKYRPQAARLFAEIT</sequence>
<gene>
    <name evidence="2" type="ORF">HMPREF1091_00897</name>
</gene>
<keyword evidence="3" id="KW-1185">Reference proteome</keyword>
<evidence type="ECO:0000313" key="2">
    <source>
        <dbReference type="EMBL" id="EMZ41923.1"/>
    </source>
</evidence>
<dbReference type="OrthoDB" id="1666848at2"/>
<dbReference type="Proteomes" id="UP000012651">
    <property type="component" value="Unassembled WGS sequence"/>
</dbReference>
<evidence type="ECO:0000313" key="3">
    <source>
        <dbReference type="Proteomes" id="UP000012651"/>
    </source>
</evidence>